<dbReference type="SUPFAM" id="SSF52091">
    <property type="entry name" value="SpoIIaa-like"/>
    <property type="match status" value="1"/>
</dbReference>
<evidence type="ECO:0000313" key="8">
    <source>
        <dbReference type="Proteomes" id="UP000006034"/>
    </source>
</evidence>
<evidence type="ECO:0000259" key="6">
    <source>
        <dbReference type="PROSITE" id="PS50801"/>
    </source>
</evidence>
<evidence type="ECO:0000256" key="2">
    <source>
        <dbReference type="ARBA" id="ARBA00022692"/>
    </source>
</evidence>
<reference evidence="7 8" key="2">
    <citation type="submission" date="2013-04" db="EMBL/GenBank/DDBJ databases">
        <title>The Genome Sequence of Bilophila wadsworthia 3_1_6.</title>
        <authorList>
            <consortium name="The Broad Institute Genomics Platform"/>
            <person name="Earl A."/>
            <person name="Ward D."/>
            <person name="Feldgarden M."/>
            <person name="Gevers D."/>
            <person name="Sibley C."/>
            <person name="Strauss J."/>
            <person name="Allen-Vercoe E."/>
            <person name="Walker B."/>
            <person name="Young S."/>
            <person name="Zeng Q."/>
            <person name="Gargeya S."/>
            <person name="Fitzgerald M."/>
            <person name="Haas B."/>
            <person name="Abouelleil A."/>
            <person name="Allen A.W."/>
            <person name="Alvarado L."/>
            <person name="Arachchi H.M."/>
            <person name="Berlin A.M."/>
            <person name="Chapman S.B."/>
            <person name="Gainer-Dewar J."/>
            <person name="Goldberg J."/>
            <person name="Griggs A."/>
            <person name="Gujja S."/>
            <person name="Hansen M."/>
            <person name="Howarth C."/>
            <person name="Imamovic A."/>
            <person name="Ireland A."/>
            <person name="Larimer J."/>
            <person name="McCowan C."/>
            <person name="Murphy C."/>
            <person name="Pearson M."/>
            <person name="Poon T.W."/>
            <person name="Priest M."/>
            <person name="Roberts A."/>
            <person name="Saif S."/>
            <person name="Shea T."/>
            <person name="Sisk P."/>
            <person name="Sykes S."/>
            <person name="Wortman J."/>
            <person name="Nusbaum C."/>
            <person name="Birren B."/>
        </authorList>
    </citation>
    <scope>NUCLEOTIDE SEQUENCE [LARGE SCALE GENOMIC DNA]</scope>
    <source>
        <strain evidence="7 8">3_1_6</strain>
    </source>
</reference>
<evidence type="ECO:0000256" key="4">
    <source>
        <dbReference type="ARBA" id="ARBA00023136"/>
    </source>
</evidence>
<dbReference type="HOGENOM" id="CLU_914206_0_0_7"/>
<dbReference type="AlphaFoldDB" id="E5Y4S0"/>
<dbReference type="EMBL" id="ADCP02000001">
    <property type="protein sequence ID" value="EFV45018.2"/>
    <property type="molecule type" value="Genomic_DNA"/>
</dbReference>
<feature type="transmembrane region" description="Helical" evidence="5">
    <location>
        <begin position="12"/>
        <end position="35"/>
    </location>
</feature>
<comment type="subcellular location">
    <subcellularLocation>
        <location evidence="1">Membrane</location>
        <topology evidence="1">Multi-pass membrane protein</topology>
    </subcellularLocation>
</comment>
<evidence type="ECO:0000256" key="3">
    <source>
        <dbReference type="ARBA" id="ARBA00022989"/>
    </source>
</evidence>
<dbReference type="Proteomes" id="UP000006034">
    <property type="component" value="Unassembled WGS sequence"/>
</dbReference>
<keyword evidence="2 5" id="KW-0812">Transmembrane</keyword>
<keyword evidence="4 5" id="KW-0472">Membrane</keyword>
<dbReference type="Gene3D" id="3.30.750.24">
    <property type="entry name" value="STAS domain"/>
    <property type="match status" value="1"/>
</dbReference>
<gene>
    <name evidence="7" type="ORF">HMPREF0179_01183</name>
</gene>
<name>E5Y4S0_BILW3</name>
<dbReference type="InterPro" id="IPR036513">
    <property type="entry name" value="STAS_dom_sf"/>
</dbReference>
<dbReference type="PROSITE" id="PS50801">
    <property type="entry name" value="STAS"/>
    <property type="match status" value="1"/>
</dbReference>
<dbReference type="RefSeq" id="WP_016360792.1">
    <property type="nucleotide sequence ID" value="NZ_KE150238.1"/>
</dbReference>
<dbReference type="PANTHER" id="PTHR11814">
    <property type="entry name" value="SULFATE TRANSPORTER"/>
    <property type="match status" value="1"/>
</dbReference>
<feature type="transmembrane region" description="Helical" evidence="5">
    <location>
        <begin position="56"/>
        <end position="85"/>
    </location>
</feature>
<sequence length="304" mass="33459">MTGDRHNSNMELISQGIGNVASVFFGGFSATGAIARTATNIRAGAMSSISAIVHSLFLVAVVMWLLPLIELIPLAALASVLVIVAYDISDLRTVRHIFQGPKSDWSVMLLTFALTVVFDLTVAVYTGVIPASLLFMRRMGELTGLHTCVSREDEASGHEIPVPDKNNVPDGVEIFAINGPLFFGVADRFQSTLNAMETPPKVFIMYLHNMSAIDMTGIHALEEFLERRRKGCRVLFAAVRKPVHRTLQRVGILRTVGEENVFPSLDEALLRAEEILEDTIMARGKSFATAEFEILKLSRERSKN</sequence>
<comment type="caution">
    <text evidence="7">The sequence shown here is derived from an EMBL/GenBank/DDBJ whole genome shotgun (WGS) entry which is preliminary data.</text>
</comment>
<dbReference type="GO" id="GO:0055085">
    <property type="term" value="P:transmembrane transport"/>
    <property type="evidence" value="ECO:0007669"/>
    <property type="project" value="InterPro"/>
</dbReference>
<evidence type="ECO:0000256" key="1">
    <source>
        <dbReference type="ARBA" id="ARBA00004141"/>
    </source>
</evidence>
<dbReference type="InterPro" id="IPR011547">
    <property type="entry name" value="SLC26A/SulP_dom"/>
</dbReference>
<organism evidence="7 8">
    <name type="scientific">Bilophila wadsworthia (strain 3_1_6)</name>
    <dbReference type="NCBI Taxonomy" id="563192"/>
    <lineage>
        <taxon>Bacteria</taxon>
        <taxon>Pseudomonadati</taxon>
        <taxon>Thermodesulfobacteriota</taxon>
        <taxon>Desulfovibrionia</taxon>
        <taxon>Desulfovibrionales</taxon>
        <taxon>Desulfovibrionaceae</taxon>
        <taxon>Bilophila</taxon>
    </lineage>
</organism>
<dbReference type="Pfam" id="PF01740">
    <property type="entry name" value="STAS"/>
    <property type="match status" value="1"/>
</dbReference>
<dbReference type="InterPro" id="IPR001902">
    <property type="entry name" value="SLC26A/SulP_fam"/>
</dbReference>
<evidence type="ECO:0000313" key="7">
    <source>
        <dbReference type="EMBL" id="EFV45018.2"/>
    </source>
</evidence>
<dbReference type="InterPro" id="IPR002645">
    <property type="entry name" value="STAS_dom"/>
</dbReference>
<dbReference type="Pfam" id="PF00916">
    <property type="entry name" value="Sulfate_transp"/>
    <property type="match status" value="1"/>
</dbReference>
<keyword evidence="8" id="KW-1185">Reference proteome</keyword>
<dbReference type="GeneID" id="78086315"/>
<dbReference type="STRING" id="563192.HMPREF0179_01183"/>
<reference evidence="7 8" key="1">
    <citation type="submission" date="2010-10" db="EMBL/GenBank/DDBJ databases">
        <authorList>
            <consortium name="The Broad Institute Genome Sequencing Platform"/>
            <person name="Ward D."/>
            <person name="Earl A."/>
            <person name="Feldgarden M."/>
            <person name="Young S.K."/>
            <person name="Gargeya S."/>
            <person name="Zeng Q."/>
            <person name="Alvarado L."/>
            <person name="Berlin A."/>
            <person name="Bochicchio J."/>
            <person name="Chapman S.B."/>
            <person name="Chen Z."/>
            <person name="Freedman E."/>
            <person name="Gellesch M."/>
            <person name="Goldberg J."/>
            <person name="Griggs A."/>
            <person name="Gujja S."/>
            <person name="Heilman E."/>
            <person name="Heiman D."/>
            <person name="Howarth C."/>
            <person name="Mehta T."/>
            <person name="Neiman D."/>
            <person name="Pearson M."/>
            <person name="Roberts A."/>
            <person name="Saif S."/>
            <person name="Shea T."/>
            <person name="Shenoy N."/>
            <person name="Sisk P."/>
            <person name="Stolte C."/>
            <person name="Sykes S."/>
            <person name="White J."/>
            <person name="Yandava C."/>
            <person name="Allen-Vercoe E."/>
            <person name="Sibley C."/>
            <person name="Ambrose C.E."/>
            <person name="Strauss J."/>
            <person name="Daigneault M."/>
            <person name="Haas B."/>
            <person name="Nusbaum C."/>
            <person name="Birren B."/>
        </authorList>
    </citation>
    <scope>NUCLEOTIDE SEQUENCE [LARGE SCALE GENOMIC DNA]</scope>
    <source>
        <strain evidence="7 8">3_1_6</strain>
    </source>
</reference>
<protein>
    <submittedName>
        <fullName evidence="7">SulP family sulfate permease</fullName>
    </submittedName>
</protein>
<dbReference type="eggNOG" id="COG0659">
    <property type="taxonomic scope" value="Bacteria"/>
</dbReference>
<keyword evidence="3 5" id="KW-1133">Transmembrane helix</keyword>
<dbReference type="CDD" id="cd07042">
    <property type="entry name" value="STAS_SulP_like_sulfate_transporter"/>
    <property type="match status" value="1"/>
</dbReference>
<proteinExistence type="predicted"/>
<accession>E5Y4S0</accession>
<dbReference type="GO" id="GO:0016020">
    <property type="term" value="C:membrane"/>
    <property type="evidence" value="ECO:0007669"/>
    <property type="project" value="UniProtKB-SubCell"/>
</dbReference>
<feature type="domain" description="STAS" evidence="6">
    <location>
        <begin position="170"/>
        <end position="272"/>
    </location>
</feature>
<feature type="transmembrane region" description="Helical" evidence="5">
    <location>
        <begin position="105"/>
        <end position="129"/>
    </location>
</feature>
<evidence type="ECO:0000256" key="5">
    <source>
        <dbReference type="SAM" id="Phobius"/>
    </source>
</evidence>